<dbReference type="Proteomes" id="UP000289738">
    <property type="component" value="Chromosome A06"/>
</dbReference>
<evidence type="ECO:0000313" key="3">
    <source>
        <dbReference type="Proteomes" id="UP000289738"/>
    </source>
</evidence>
<evidence type="ECO:0000256" key="1">
    <source>
        <dbReference type="SAM" id="MobiDB-lite"/>
    </source>
</evidence>
<feature type="compositionally biased region" description="Basic and acidic residues" evidence="1">
    <location>
        <begin position="223"/>
        <end position="245"/>
    </location>
</feature>
<gene>
    <name evidence="2" type="ORF">Ahy_A06g030707</name>
</gene>
<organism evidence="2 3">
    <name type="scientific">Arachis hypogaea</name>
    <name type="common">Peanut</name>
    <dbReference type="NCBI Taxonomy" id="3818"/>
    <lineage>
        <taxon>Eukaryota</taxon>
        <taxon>Viridiplantae</taxon>
        <taxon>Streptophyta</taxon>
        <taxon>Embryophyta</taxon>
        <taxon>Tracheophyta</taxon>
        <taxon>Spermatophyta</taxon>
        <taxon>Magnoliopsida</taxon>
        <taxon>eudicotyledons</taxon>
        <taxon>Gunneridae</taxon>
        <taxon>Pentapetalae</taxon>
        <taxon>rosids</taxon>
        <taxon>fabids</taxon>
        <taxon>Fabales</taxon>
        <taxon>Fabaceae</taxon>
        <taxon>Papilionoideae</taxon>
        <taxon>50 kb inversion clade</taxon>
        <taxon>dalbergioids sensu lato</taxon>
        <taxon>Dalbergieae</taxon>
        <taxon>Pterocarpus clade</taxon>
        <taxon>Arachis</taxon>
    </lineage>
</organism>
<feature type="region of interest" description="Disordered" evidence="1">
    <location>
        <begin position="111"/>
        <end position="181"/>
    </location>
</feature>
<feature type="region of interest" description="Disordered" evidence="1">
    <location>
        <begin position="220"/>
        <end position="282"/>
    </location>
</feature>
<accession>A0A445CX47</accession>
<keyword evidence="3" id="KW-1185">Reference proteome</keyword>
<sequence>MSNQYELKGINNDADLGGFDECGSERTVTQICIEKRSGTKQDEKRMHGEVEINGCLQRREAHKAIQNAGHLLGHSTTGPQEVYWSEGLLCGIQQLQICGLQGKLNGASLQKRAGREERLGNEPPVETGPGKHNGVRKESETGNKDGLGQALPRGSGSKEPGRENQQYQRDSDPGLSVPCAAGSRNVEAIHVGDAVHETGCTTLPRGDEVDNRGVFPACASMREASERPGITDDWTGERTEERGRVEALCADEGSEGRVVRRRPVAVDAEPEEDSLTKEGTSRSEQGYQLLLCQIKVCELEEREDEGVGQGNVKDCNNEDAEKEEGEREKHKTLTQALPQLPQYRTWRKQPLHNFTSFSSAPPRAPV</sequence>
<feature type="region of interest" description="Disordered" evidence="1">
    <location>
        <begin position="302"/>
        <end position="332"/>
    </location>
</feature>
<proteinExistence type="predicted"/>
<name>A0A445CX47_ARAHY</name>
<reference evidence="2 3" key="1">
    <citation type="submission" date="2019-01" db="EMBL/GenBank/DDBJ databases">
        <title>Sequencing of cultivated peanut Arachis hypogaea provides insights into genome evolution and oil improvement.</title>
        <authorList>
            <person name="Chen X."/>
        </authorList>
    </citation>
    <scope>NUCLEOTIDE SEQUENCE [LARGE SCALE GENOMIC DNA]</scope>
    <source>
        <strain evidence="3">cv. Fuhuasheng</strain>
        <tissue evidence="2">Leaves</tissue>
    </source>
</reference>
<protein>
    <submittedName>
        <fullName evidence="2">Uncharacterized protein</fullName>
    </submittedName>
</protein>
<dbReference type="EMBL" id="SDMP01000006">
    <property type="protein sequence ID" value="RYR55499.1"/>
    <property type="molecule type" value="Genomic_DNA"/>
</dbReference>
<dbReference type="AlphaFoldDB" id="A0A445CX47"/>
<comment type="caution">
    <text evidence="2">The sequence shown here is derived from an EMBL/GenBank/DDBJ whole genome shotgun (WGS) entry which is preliminary data.</text>
</comment>
<evidence type="ECO:0000313" key="2">
    <source>
        <dbReference type="EMBL" id="RYR55499.1"/>
    </source>
</evidence>